<protein>
    <submittedName>
        <fullName evidence="2">Uncharacterized protein</fullName>
    </submittedName>
</protein>
<sequence length="192" mass="20672">MLQASDLLSTRINEIDQLQTTLFPNWNTQLAEASLKCTEEAADAILSSLEDIKNIVALLTPSLYSTQRCINQLIQKKSTSTSTSTLSPSPTPMPSPDDSPTPTPTNYSAAAKSNIAPAGPNPQISAALARATIRDRQILIDSQQDEPLHNTDKSAADIAEQIRTAINTIQVDVTHTLKVKAITRLKNGGLLL</sequence>
<dbReference type="Proteomes" id="UP000054538">
    <property type="component" value="Unassembled WGS sequence"/>
</dbReference>
<gene>
    <name evidence="2" type="ORF">PAXRUDRAFT_16349</name>
</gene>
<feature type="region of interest" description="Disordered" evidence="1">
    <location>
        <begin position="77"/>
        <end position="121"/>
    </location>
</feature>
<feature type="compositionally biased region" description="Low complexity" evidence="1">
    <location>
        <begin position="78"/>
        <end position="88"/>
    </location>
</feature>
<dbReference type="InParanoid" id="A0A0D0DEQ6"/>
<dbReference type="AlphaFoldDB" id="A0A0D0DEQ6"/>
<evidence type="ECO:0000313" key="2">
    <source>
        <dbReference type="EMBL" id="KIK79404.1"/>
    </source>
</evidence>
<reference evidence="2 3" key="1">
    <citation type="submission" date="2014-04" db="EMBL/GenBank/DDBJ databases">
        <authorList>
            <consortium name="DOE Joint Genome Institute"/>
            <person name="Kuo A."/>
            <person name="Kohler A."/>
            <person name="Jargeat P."/>
            <person name="Nagy L.G."/>
            <person name="Floudas D."/>
            <person name="Copeland A."/>
            <person name="Barry K.W."/>
            <person name="Cichocki N."/>
            <person name="Veneault-Fourrey C."/>
            <person name="LaButti K."/>
            <person name="Lindquist E.A."/>
            <person name="Lipzen A."/>
            <person name="Lundell T."/>
            <person name="Morin E."/>
            <person name="Murat C."/>
            <person name="Sun H."/>
            <person name="Tunlid A."/>
            <person name="Henrissat B."/>
            <person name="Grigoriev I.V."/>
            <person name="Hibbett D.S."/>
            <person name="Martin F."/>
            <person name="Nordberg H.P."/>
            <person name="Cantor M.N."/>
            <person name="Hua S.X."/>
        </authorList>
    </citation>
    <scope>NUCLEOTIDE SEQUENCE [LARGE SCALE GENOMIC DNA]</scope>
    <source>
        <strain evidence="2 3">Ve08.2h10</strain>
    </source>
</reference>
<dbReference type="EMBL" id="KN826290">
    <property type="protein sequence ID" value="KIK79404.1"/>
    <property type="molecule type" value="Genomic_DNA"/>
</dbReference>
<name>A0A0D0DEQ6_9AGAM</name>
<organism evidence="2 3">
    <name type="scientific">Paxillus rubicundulus Ve08.2h10</name>
    <dbReference type="NCBI Taxonomy" id="930991"/>
    <lineage>
        <taxon>Eukaryota</taxon>
        <taxon>Fungi</taxon>
        <taxon>Dikarya</taxon>
        <taxon>Basidiomycota</taxon>
        <taxon>Agaricomycotina</taxon>
        <taxon>Agaricomycetes</taxon>
        <taxon>Agaricomycetidae</taxon>
        <taxon>Boletales</taxon>
        <taxon>Paxilineae</taxon>
        <taxon>Paxillaceae</taxon>
        <taxon>Paxillus</taxon>
    </lineage>
</organism>
<evidence type="ECO:0000256" key="1">
    <source>
        <dbReference type="SAM" id="MobiDB-lite"/>
    </source>
</evidence>
<dbReference type="OrthoDB" id="2688261at2759"/>
<keyword evidence="3" id="KW-1185">Reference proteome</keyword>
<reference evidence="3" key="2">
    <citation type="submission" date="2015-01" db="EMBL/GenBank/DDBJ databases">
        <title>Evolutionary Origins and Diversification of the Mycorrhizal Mutualists.</title>
        <authorList>
            <consortium name="DOE Joint Genome Institute"/>
            <consortium name="Mycorrhizal Genomics Consortium"/>
            <person name="Kohler A."/>
            <person name="Kuo A."/>
            <person name="Nagy L.G."/>
            <person name="Floudas D."/>
            <person name="Copeland A."/>
            <person name="Barry K.W."/>
            <person name="Cichocki N."/>
            <person name="Veneault-Fourrey C."/>
            <person name="LaButti K."/>
            <person name="Lindquist E.A."/>
            <person name="Lipzen A."/>
            <person name="Lundell T."/>
            <person name="Morin E."/>
            <person name="Murat C."/>
            <person name="Riley R."/>
            <person name="Ohm R."/>
            <person name="Sun H."/>
            <person name="Tunlid A."/>
            <person name="Henrissat B."/>
            <person name="Grigoriev I.V."/>
            <person name="Hibbett D.S."/>
            <person name="Martin F."/>
        </authorList>
    </citation>
    <scope>NUCLEOTIDE SEQUENCE [LARGE SCALE GENOMIC DNA]</scope>
    <source>
        <strain evidence="3">Ve08.2h10</strain>
    </source>
</reference>
<dbReference type="HOGENOM" id="CLU_1511082_0_0_1"/>
<proteinExistence type="predicted"/>
<feature type="compositionally biased region" description="Pro residues" evidence="1">
    <location>
        <begin position="89"/>
        <end position="103"/>
    </location>
</feature>
<accession>A0A0D0DEQ6</accession>
<evidence type="ECO:0000313" key="3">
    <source>
        <dbReference type="Proteomes" id="UP000054538"/>
    </source>
</evidence>